<name>A0A7G7CEM9_9CUCU</name>
<evidence type="ECO:0000256" key="13">
    <source>
        <dbReference type="ARBA" id="ARBA00023075"/>
    </source>
</evidence>
<keyword evidence="14 17" id="KW-0496">Mitochondrion</keyword>
<feature type="transmembrane region" description="Helical" evidence="17">
    <location>
        <begin position="232"/>
        <end position="256"/>
    </location>
</feature>
<evidence type="ECO:0000256" key="4">
    <source>
        <dbReference type="ARBA" id="ARBA00012944"/>
    </source>
</evidence>
<dbReference type="PANTHER" id="PTHR43507">
    <property type="entry name" value="NADH-UBIQUINONE OXIDOREDUCTASE CHAIN 4"/>
    <property type="match status" value="1"/>
</dbReference>
<evidence type="ECO:0000256" key="5">
    <source>
        <dbReference type="ARBA" id="ARBA00021006"/>
    </source>
</evidence>
<feature type="transmembrane region" description="Helical" evidence="17">
    <location>
        <begin position="12"/>
        <end position="34"/>
    </location>
</feature>
<feature type="domain" description="NADH:ubiquinone oxidoreductase chain 4 N-terminal" evidence="19">
    <location>
        <begin position="3"/>
        <end position="99"/>
    </location>
</feature>
<evidence type="ECO:0000256" key="2">
    <source>
        <dbReference type="ARBA" id="ARBA00004225"/>
    </source>
</evidence>
<dbReference type="InterPro" id="IPR003918">
    <property type="entry name" value="NADH_UbQ_OxRdtase"/>
</dbReference>
<sequence>MVVIFFLMGLMFLIGQIDYWLVVYFLTLLAFFYFNKVNFTLSGLSYFLGSDLLTFSLNSLSFWVCFLMLLASLGVYVTDYYQGAFLFSVLVLLGSLILTFSSLNLFFFYLFFEISLIPILLLVIGWGYQPERVMAGMYLLLYTLLVSLPMMLAIFYIYNSLNSLSFIVFWNMQFNGFLYMCMNLVFFVKIPMFFVHLWLPKAHVEAPIAGSMVLAGIMLKLGGYGIMRVMKLFVFFGSLINWIFVIISMWGAVLISFNCLRQNDMKMLIAYSSVSHMGLVLAGLLTLSLWGHLGGLFLMLAHGLSSSGLFCLANIVYERSHSRSLFLNKGLINIMPSLALWWFLLCSSNMAAPPSFNLVGEIILISAIVQFHSFFIFILFFLAFYSAAYSLYLYAYTQHGQNFVASFSFNIITVREYYLLFLHWVPLNLMFLKSEVFVVWV</sequence>
<evidence type="ECO:0000256" key="15">
    <source>
        <dbReference type="ARBA" id="ARBA00023136"/>
    </source>
</evidence>
<dbReference type="Pfam" id="PF01059">
    <property type="entry name" value="Oxidored_q5_N"/>
    <property type="match status" value="1"/>
</dbReference>
<evidence type="ECO:0000256" key="14">
    <source>
        <dbReference type="ARBA" id="ARBA00023128"/>
    </source>
</evidence>
<evidence type="ECO:0000256" key="10">
    <source>
        <dbReference type="ARBA" id="ARBA00022982"/>
    </source>
</evidence>
<dbReference type="PANTHER" id="PTHR43507:SF20">
    <property type="entry name" value="NADH-UBIQUINONE OXIDOREDUCTASE CHAIN 4"/>
    <property type="match status" value="1"/>
</dbReference>
<evidence type="ECO:0000256" key="8">
    <source>
        <dbReference type="ARBA" id="ARBA00022692"/>
    </source>
</evidence>
<evidence type="ECO:0000259" key="19">
    <source>
        <dbReference type="Pfam" id="PF01059"/>
    </source>
</evidence>
<feature type="transmembrane region" description="Helical" evidence="17">
    <location>
        <begin position="106"/>
        <end position="126"/>
    </location>
</feature>
<keyword evidence="12 17" id="KW-0520">NAD</keyword>
<dbReference type="EMBL" id="MT410860">
    <property type="protein sequence ID" value="QNE86045.1"/>
    <property type="molecule type" value="Genomic_DNA"/>
</dbReference>
<reference evidence="20" key="1">
    <citation type="submission" date="2020-04" db="EMBL/GenBank/DDBJ databases">
        <title>DNAmark Project.</title>
        <authorList>
            <person name="Leerhoei F."/>
        </authorList>
    </citation>
    <scope>NUCLEOTIDE SEQUENCE</scope>
    <source>
        <strain evidence="20">DM99</strain>
    </source>
</reference>
<feature type="domain" description="NADH:quinone oxidoreductase/Mrp antiporter transmembrane" evidence="18">
    <location>
        <begin position="102"/>
        <end position="382"/>
    </location>
</feature>
<evidence type="ECO:0000256" key="3">
    <source>
        <dbReference type="ARBA" id="ARBA00009025"/>
    </source>
</evidence>
<feature type="transmembrane region" description="Helical" evidence="17">
    <location>
        <begin position="177"/>
        <end position="199"/>
    </location>
</feature>
<keyword evidence="7 17" id="KW-0679">Respiratory chain</keyword>
<keyword evidence="8 17" id="KW-0812">Transmembrane</keyword>
<dbReference type="PRINTS" id="PR01437">
    <property type="entry name" value="NUOXDRDTASE4"/>
</dbReference>
<evidence type="ECO:0000256" key="11">
    <source>
        <dbReference type="ARBA" id="ARBA00022989"/>
    </source>
</evidence>
<keyword evidence="11 17" id="KW-1133">Transmembrane helix</keyword>
<evidence type="ECO:0000256" key="6">
    <source>
        <dbReference type="ARBA" id="ARBA00022448"/>
    </source>
</evidence>
<feature type="transmembrane region" description="Helical" evidence="17">
    <location>
        <begin position="296"/>
        <end position="317"/>
    </location>
</feature>
<dbReference type="Pfam" id="PF00361">
    <property type="entry name" value="Proton_antipo_M"/>
    <property type="match status" value="1"/>
</dbReference>
<evidence type="ECO:0000256" key="16">
    <source>
        <dbReference type="ARBA" id="ARBA00049551"/>
    </source>
</evidence>
<dbReference type="AlphaFoldDB" id="A0A7G7CEM9"/>
<evidence type="ECO:0000259" key="18">
    <source>
        <dbReference type="Pfam" id="PF00361"/>
    </source>
</evidence>
<dbReference type="GO" id="GO:0048039">
    <property type="term" value="F:ubiquinone binding"/>
    <property type="evidence" value="ECO:0007669"/>
    <property type="project" value="TreeGrafter"/>
</dbReference>
<evidence type="ECO:0000256" key="9">
    <source>
        <dbReference type="ARBA" id="ARBA00022967"/>
    </source>
</evidence>
<dbReference type="GO" id="GO:0015990">
    <property type="term" value="P:electron transport coupled proton transport"/>
    <property type="evidence" value="ECO:0007669"/>
    <property type="project" value="TreeGrafter"/>
</dbReference>
<dbReference type="EC" id="7.1.1.2" evidence="4 17"/>
<feature type="transmembrane region" description="Helical" evidence="17">
    <location>
        <begin position="374"/>
        <end position="396"/>
    </location>
</feature>
<comment type="function">
    <text evidence="17">Core subunit of the mitochondrial membrane respiratory chain NADH dehydrogenase (Complex I) which catalyzes electron transfer from NADH through the respiratory chain, using ubiquinone as an electron acceptor. Essential for the catalytic activity and assembly of complex I.</text>
</comment>
<dbReference type="GO" id="GO:0003954">
    <property type="term" value="F:NADH dehydrogenase activity"/>
    <property type="evidence" value="ECO:0007669"/>
    <property type="project" value="TreeGrafter"/>
</dbReference>
<feature type="transmembrane region" description="Helical" evidence="17">
    <location>
        <begin position="54"/>
        <end position="77"/>
    </location>
</feature>
<keyword evidence="6 17" id="KW-0813">Transport</keyword>
<comment type="similarity">
    <text evidence="3 17">Belongs to the complex I subunit 4 family.</text>
</comment>
<geneLocation type="mitochondrion" evidence="20"/>
<dbReference type="InterPro" id="IPR000260">
    <property type="entry name" value="NADH4_N"/>
</dbReference>
<organism evidence="20">
    <name type="scientific">Cryphalus abietis</name>
    <dbReference type="NCBI Taxonomy" id="105203"/>
    <lineage>
        <taxon>Eukaryota</taxon>
        <taxon>Metazoa</taxon>
        <taxon>Ecdysozoa</taxon>
        <taxon>Arthropoda</taxon>
        <taxon>Hexapoda</taxon>
        <taxon>Insecta</taxon>
        <taxon>Pterygota</taxon>
        <taxon>Neoptera</taxon>
        <taxon>Endopterygota</taxon>
        <taxon>Coleoptera</taxon>
        <taxon>Polyphaga</taxon>
        <taxon>Cucujiformia</taxon>
        <taxon>Curculionidae</taxon>
        <taxon>Scolytinae</taxon>
        <taxon>Cryphalus</taxon>
    </lineage>
</organism>
<gene>
    <name evidence="20" type="primary">ND4</name>
</gene>
<feature type="transmembrane region" description="Helical" evidence="17">
    <location>
        <begin position="138"/>
        <end position="157"/>
    </location>
</feature>
<dbReference type="GO" id="GO:0042773">
    <property type="term" value="P:ATP synthesis coupled electron transport"/>
    <property type="evidence" value="ECO:0007669"/>
    <property type="project" value="InterPro"/>
</dbReference>
<protein>
    <recommendedName>
        <fullName evidence="5 17">NADH-ubiquinone oxidoreductase chain 4</fullName>
        <ecNumber evidence="4 17">7.1.1.2</ecNumber>
    </recommendedName>
</protein>
<keyword evidence="9" id="KW-1278">Translocase</keyword>
<comment type="catalytic activity">
    <reaction evidence="16 17">
        <text>a ubiquinone + NADH + 5 H(+)(in) = a ubiquinol + NAD(+) + 4 H(+)(out)</text>
        <dbReference type="Rhea" id="RHEA:29091"/>
        <dbReference type="Rhea" id="RHEA-COMP:9565"/>
        <dbReference type="Rhea" id="RHEA-COMP:9566"/>
        <dbReference type="ChEBI" id="CHEBI:15378"/>
        <dbReference type="ChEBI" id="CHEBI:16389"/>
        <dbReference type="ChEBI" id="CHEBI:17976"/>
        <dbReference type="ChEBI" id="CHEBI:57540"/>
        <dbReference type="ChEBI" id="CHEBI:57945"/>
        <dbReference type="EC" id="7.1.1.2"/>
    </reaction>
</comment>
<feature type="transmembrane region" description="Helical" evidence="17">
    <location>
        <begin position="84"/>
        <end position="100"/>
    </location>
</feature>
<evidence type="ECO:0000256" key="1">
    <source>
        <dbReference type="ARBA" id="ARBA00003257"/>
    </source>
</evidence>
<keyword evidence="15 17" id="KW-0472">Membrane</keyword>
<accession>A0A7G7CEM9</accession>
<feature type="transmembrane region" description="Helical" evidence="17">
    <location>
        <begin position="268"/>
        <end position="290"/>
    </location>
</feature>
<dbReference type="InterPro" id="IPR001750">
    <property type="entry name" value="ND/Mrp_TM"/>
</dbReference>
<comment type="function">
    <text evidence="1">Core subunit of the mitochondrial membrane respiratory chain NADH dehydrogenase (Complex I) that is believed to belong to the minimal assembly required for catalysis. Complex I functions in the transfer of electrons from NADH to the respiratory chain. The immediate electron acceptor for the enzyme is believed to be ubiquinone.</text>
</comment>
<evidence type="ECO:0000256" key="12">
    <source>
        <dbReference type="ARBA" id="ARBA00023027"/>
    </source>
</evidence>
<keyword evidence="13 17" id="KW-0830">Ubiquinone</keyword>
<dbReference type="GO" id="GO:0031966">
    <property type="term" value="C:mitochondrial membrane"/>
    <property type="evidence" value="ECO:0007669"/>
    <property type="project" value="UniProtKB-SubCell"/>
</dbReference>
<evidence type="ECO:0000256" key="17">
    <source>
        <dbReference type="RuleBase" id="RU003297"/>
    </source>
</evidence>
<feature type="transmembrane region" description="Helical" evidence="17">
    <location>
        <begin position="338"/>
        <end position="368"/>
    </location>
</feature>
<keyword evidence="10 17" id="KW-0249">Electron transport</keyword>
<evidence type="ECO:0000256" key="7">
    <source>
        <dbReference type="ARBA" id="ARBA00022660"/>
    </source>
</evidence>
<comment type="subcellular location">
    <subcellularLocation>
        <location evidence="2 17">Mitochondrion membrane</location>
        <topology evidence="2 17">Multi-pass membrane protein</topology>
    </subcellularLocation>
</comment>
<proteinExistence type="inferred from homology"/>
<dbReference type="GO" id="GO:0008137">
    <property type="term" value="F:NADH dehydrogenase (ubiquinone) activity"/>
    <property type="evidence" value="ECO:0007669"/>
    <property type="project" value="UniProtKB-UniRule"/>
</dbReference>
<evidence type="ECO:0000313" key="20">
    <source>
        <dbReference type="EMBL" id="QNE86045.1"/>
    </source>
</evidence>
<feature type="transmembrane region" description="Helical" evidence="17">
    <location>
        <begin position="206"/>
        <end position="226"/>
    </location>
</feature>